<feature type="compositionally biased region" description="Basic residues" evidence="1">
    <location>
        <begin position="391"/>
        <end position="400"/>
    </location>
</feature>
<reference evidence="2" key="1">
    <citation type="submission" date="2021-10" db="EMBL/GenBank/DDBJ databases">
        <title>Tropical sea cucumber genome reveals ecological adaptation and Cuvierian tubules defense mechanism.</title>
        <authorList>
            <person name="Chen T."/>
        </authorList>
    </citation>
    <scope>NUCLEOTIDE SEQUENCE</scope>
    <source>
        <strain evidence="2">Nanhai2018</strain>
        <tissue evidence="2">Muscle</tissue>
    </source>
</reference>
<dbReference type="AlphaFoldDB" id="A0A9Q1CHE9"/>
<evidence type="ECO:0000313" key="3">
    <source>
        <dbReference type="Proteomes" id="UP001152320"/>
    </source>
</evidence>
<feature type="region of interest" description="Disordered" evidence="1">
    <location>
        <begin position="388"/>
        <end position="427"/>
    </location>
</feature>
<organism evidence="2 3">
    <name type="scientific">Holothuria leucospilota</name>
    <name type="common">Black long sea cucumber</name>
    <name type="synonym">Mertensiothuria leucospilota</name>
    <dbReference type="NCBI Taxonomy" id="206669"/>
    <lineage>
        <taxon>Eukaryota</taxon>
        <taxon>Metazoa</taxon>
        <taxon>Echinodermata</taxon>
        <taxon>Eleutherozoa</taxon>
        <taxon>Echinozoa</taxon>
        <taxon>Holothuroidea</taxon>
        <taxon>Aspidochirotacea</taxon>
        <taxon>Aspidochirotida</taxon>
        <taxon>Holothuriidae</taxon>
        <taxon>Holothuria</taxon>
    </lineage>
</organism>
<feature type="compositionally biased region" description="Polar residues" evidence="1">
    <location>
        <begin position="403"/>
        <end position="413"/>
    </location>
</feature>
<sequence>MASGQFRLDLKRDDPRTLMIKIDRRSTFGGRERHHAYRLEAEREIRHINYAKQLSEASFNRSHKEMARRMEFLKGVLESNRERRKIIETDLIERGELQPKRKKKKKSIELPKRQPKPELHNTSVVGSVRRNQMEYVGSKKQSDYLMRSLNDLTASEKRHFNREKQLSKLEEEKMNVEKNEILNQMSNDNSMSVKGNGRSRAETDHVGSQTSVPTRTLVLPELTEEEKRKAPVPRRPGLQRRVSLSNMIANGEISNLQEKAAFHSADGEKPGMARSFYLNTSRPHFKVKPTLPKFKLPPLIKPKVPPLPEELEEAEKTKKSRFSVTLPPQLLPVEYQKDQATENPFMTPDFKPEIIRTRELLDSSKKDEMYVWLGFDTAEEFEQLMAEARKQRPKKKKKPISKAGSNAGSTANDVSDDESSQSGDSLLAEKLQEILTVEKSGDFDQSGPVEKKIASMSRRSSKFALVAPISALGEGQDRKISLKKFVSAARKVLAVNAFKENTVKNESDKPTEGNMK</sequence>
<keyword evidence="3" id="KW-1185">Reference proteome</keyword>
<dbReference type="EMBL" id="JAIZAY010000003">
    <property type="protein sequence ID" value="KAJ8044679.1"/>
    <property type="molecule type" value="Genomic_DNA"/>
</dbReference>
<feature type="region of interest" description="Disordered" evidence="1">
    <location>
        <begin position="97"/>
        <end position="123"/>
    </location>
</feature>
<evidence type="ECO:0000313" key="2">
    <source>
        <dbReference type="EMBL" id="KAJ8044679.1"/>
    </source>
</evidence>
<comment type="caution">
    <text evidence="2">The sequence shown here is derived from an EMBL/GenBank/DDBJ whole genome shotgun (WGS) entry which is preliminary data.</text>
</comment>
<dbReference type="Proteomes" id="UP001152320">
    <property type="component" value="Chromosome 3"/>
</dbReference>
<accession>A0A9Q1CHE9</accession>
<gene>
    <name evidence="2" type="ORF">HOLleu_07475</name>
</gene>
<evidence type="ECO:0000256" key="1">
    <source>
        <dbReference type="SAM" id="MobiDB-lite"/>
    </source>
</evidence>
<feature type="compositionally biased region" description="Basic and acidic residues" evidence="1">
    <location>
        <begin position="107"/>
        <end position="119"/>
    </location>
</feature>
<dbReference type="OrthoDB" id="10033882at2759"/>
<proteinExistence type="predicted"/>
<name>A0A9Q1CHE9_HOLLE</name>
<protein>
    <submittedName>
        <fullName evidence="2">Uncharacterized protein</fullName>
    </submittedName>
</protein>
<feature type="region of interest" description="Disordered" evidence="1">
    <location>
        <begin position="187"/>
        <end position="213"/>
    </location>
</feature>